<dbReference type="OrthoDB" id="8446898at2"/>
<keyword evidence="2 5" id="KW-0812">Transmembrane</keyword>
<dbReference type="EMBL" id="LWQU01000177">
    <property type="protein sequence ID" value="OAN46155.1"/>
    <property type="molecule type" value="Genomic_DNA"/>
</dbReference>
<evidence type="ECO:0000256" key="1">
    <source>
        <dbReference type="ARBA" id="ARBA00004167"/>
    </source>
</evidence>
<dbReference type="STRING" id="1437059.A6A05_16315"/>
<protein>
    <recommendedName>
        <fullName evidence="6">Bacterial virulence protein VirB8 domain-containing protein</fullName>
    </recommendedName>
</protein>
<dbReference type="GO" id="GO:0016020">
    <property type="term" value="C:membrane"/>
    <property type="evidence" value="ECO:0007669"/>
    <property type="project" value="UniProtKB-SubCell"/>
</dbReference>
<reference evidence="7 8" key="1">
    <citation type="submission" date="2016-04" db="EMBL/GenBank/DDBJ databases">
        <title>Draft genome sequence of freshwater magnetotactic bacteria Magnetospirillum marisnigri SP-1 and Magnetospirillum moscoviense BB-1.</title>
        <authorList>
            <person name="Koziaeva V."/>
            <person name="Dziuba M.V."/>
            <person name="Ivanov T.M."/>
            <person name="Kuznetsov B."/>
            <person name="Grouzdev D.S."/>
        </authorList>
    </citation>
    <scope>NUCLEOTIDE SEQUENCE [LARGE SCALE GENOMIC DNA]</scope>
    <source>
        <strain evidence="7 8">BB-1</strain>
    </source>
</reference>
<feature type="domain" description="Bacterial virulence protein VirB8" evidence="6">
    <location>
        <begin position="55"/>
        <end position="247"/>
    </location>
</feature>
<feature type="transmembrane region" description="Helical" evidence="5">
    <location>
        <begin position="57"/>
        <end position="77"/>
    </location>
</feature>
<dbReference type="Gene3D" id="3.10.450.230">
    <property type="entry name" value="VirB8 protein"/>
    <property type="match status" value="1"/>
</dbReference>
<comment type="caution">
    <text evidence="7">The sequence shown here is derived from an EMBL/GenBank/DDBJ whole genome shotgun (WGS) entry which is preliminary data.</text>
</comment>
<evidence type="ECO:0000256" key="5">
    <source>
        <dbReference type="SAM" id="Phobius"/>
    </source>
</evidence>
<keyword evidence="3 5" id="KW-1133">Transmembrane helix</keyword>
<accession>A0A178MDQ3</accession>
<keyword evidence="4 5" id="KW-0472">Membrane</keyword>
<dbReference type="AlphaFoldDB" id="A0A178MDQ3"/>
<dbReference type="Pfam" id="PF04335">
    <property type="entry name" value="VirB8"/>
    <property type="match status" value="1"/>
</dbReference>
<evidence type="ECO:0000256" key="2">
    <source>
        <dbReference type="ARBA" id="ARBA00022692"/>
    </source>
</evidence>
<dbReference type="Proteomes" id="UP000078543">
    <property type="component" value="Unassembled WGS sequence"/>
</dbReference>
<name>A0A178MDQ3_9PROT</name>
<organism evidence="7 8">
    <name type="scientific">Magnetospirillum moscoviense</name>
    <dbReference type="NCBI Taxonomy" id="1437059"/>
    <lineage>
        <taxon>Bacteria</taxon>
        <taxon>Pseudomonadati</taxon>
        <taxon>Pseudomonadota</taxon>
        <taxon>Alphaproteobacteria</taxon>
        <taxon>Rhodospirillales</taxon>
        <taxon>Rhodospirillaceae</taxon>
        <taxon>Magnetospirillum</taxon>
    </lineage>
</organism>
<evidence type="ECO:0000313" key="8">
    <source>
        <dbReference type="Proteomes" id="UP000078543"/>
    </source>
</evidence>
<sequence>MKRLLSVVKRFLTGRRRRRKVRPVEPGPAIVDHSATRAADPYAFEAAHRRLAWMLRLVSMICVGEFVAIMVLVSAISELVPLQKVQMGLVRIEERDSRSVPVDPASLVRVLPITRETPGFDLMMEAFVRRYARVLLEIDGVSQGERMREANIHSDSDWWKRFTTERKAEIDKAIDSGLTRSIVVESADRISMRDNIGKYAVDFVQIDKRGGKEVETRKVRAYLAVTSRPHTVRESEKFENPLGLRVLDVALKERGNS</sequence>
<comment type="subcellular location">
    <subcellularLocation>
        <location evidence="1">Membrane</location>
        <topology evidence="1">Single-pass membrane protein</topology>
    </subcellularLocation>
</comment>
<keyword evidence="8" id="KW-1185">Reference proteome</keyword>
<evidence type="ECO:0000256" key="3">
    <source>
        <dbReference type="ARBA" id="ARBA00022989"/>
    </source>
</evidence>
<dbReference type="InterPro" id="IPR007430">
    <property type="entry name" value="VirB8"/>
</dbReference>
<evidence type="ECO:0000259" key="6">
    <source>
        <dbReference type="Pfam" id="PF04335"/>
    </source>
</evidence>
<dbReference type="InterPro" id="IPR032710">
    <property type="entry name" value="NTF2-like_dom_sf"/>
</dbReference>
<evidence type="ECO:0000256" key="4">
    <source>
        <dbReference type="ARBA" id="ARBA00023136"/>
    </source>
</evidence>
<dbReference type="RefSeq" id="WP_068503870.1">
    <property type="nucleotide sequence ID" value="NZ_LWQU01000177.1"/>
</dbReference>
<dbReference type="SUPFAM" id="SSF54427">
    <property type="entry name" value="NTF2-like"/>
    <property type="match status" value="1"/>
</dbReference>
<evidence type="ECO:0000313" key="7">
    <source>
        <dbReference type="EMBL" id="OAN46155.1"/>
    </source>
</evidence>
<proteinExistence type="predicted"/>
<gene>
    <name evidence="7" type="ORF">A6A05_16315</name>
</gene>